<protein>
    <submittedName>
        <fullName evidence="1">Uncharacterized protein</fullName>
    </submittedName>
</protein>
<name>A0A4D6H9X0_9EURY</name>
<gene>
    <name evidence="1" type="ORF">DV733_01675</name>
</gene>
<dbReference type="AlphaFoldDB" id="A0A4D6H9X0"/>
<dbReference type="RefSeq" id="WP_049993450.1">
    <property type="nucleotide sequence ID" value="NZ_CP031310.1"/>
</dbReference>
<evidence type="ECO:0000313" key="1">
    <source>
        <dbReference type="EMBL" id="QCC50006.1"/>
    </source>
</evidence>
<accession>A0A4D6H9X0</accession>
<dbReference type="STRING" id="1457250.GCA_000755225_02631"/>
<keyword evidence="2" id="KW-1185">Reference proteome</keyword>
<proteinExistence type="predicted"/>
<sequence length="193" mass="21231">MVNRGQAHTLEAVVAALLLLSSLVFALQITAVTPLSASTSNQHIENQQQASAAGILSIASQNGDLKRSVLYWNATGQRFHNGTINGYYTETMPTEFGRSLEEAFGDRGIAYNVYVTYTEPDGGVVRDEMIYRGEPSDNAVMASRTLVLTNESRLRTEELGLGPQIDSDNFYAPDIEDGGYHNTIRVEVVVWRI</sequence>
<dbReference type="GeneID" id="39846537"/>
<organism evidence="1 2">
    <name type="scientific">Halapricum salinum</name>
    <dbReference type="NCBI Taxonomy" id="1457250"/>
    <lineage>
        <taxon>Archaea</taxon>
        <taxon>Methanobacteriati</taxon>
        <taxon>Methanobacteriota</taxon>
        <taxon>Stenosarchaea group</taxon>
        <taxon>Halobacteria</taxon>
        <taxon>Halobacteriales</taxon>
        <taxon>Haloarculaceae</taxon>
        <taxon>Halapricum</taxon>
    </lineage>
</organism>
<dbReference type="Pfam" id="PF23959">
    <property type="entry name" value="DUF7288"/>
    <property type="match status" value="1"/>
</dbReference>
<dbReference type="OrthoDB" id="324613at2157"/>
<reference evidence="1 2" key="1">
    <citation type="journal article" date="2019" name="Nat. Commun.">
        <title>A new type of DNA phosphorothioation-based antiviral system in archaea.</title>
        <authorList>
            <person name="Xiong L."/>
            <person name="Liu S."/>
            <person name="Chen S."/>
            <person name="Xiao Y."/>
            <person name="Zhu B."/>
            <person name="Gao Y."/>
            <person name="Zhang Y."/>
            <person name="Chen B."/>
            <person name="Luo J."/>
            <person name="Deng Z."/>
            <person name="Chen X."/>
            <person name="Wang L."/>
            <person name="Chen S."/>
        </authorList>
    </citation>
    <scope>NUCLEOTIDE SEQUENCE [LARGE SCALE GENOMIC DNA]</scope>
    <source>
        <strain evidence="1 2">CBA1105</strain>
    </source>
</reference>
<dbReference type="EMBL" id="CP031310">
    <property type="protein sequence ID" value="QCC50006.1"/>
    <property type="molecule type" value="Genomic_DNA"/>
</dbReference>
<dbReference type="Proteomes" id="UP000296706">
    <property type="component" value="Chromosome"/>
</dbReference>
<dbReference type="InterPro" id="IPR055712">
    <property type="entry name" value="DUF7288"/>
</dbReference>
<dbReference type="KEGG" id="hsn:DV733_01675"/>
<evidence type="ECO:0000313" key="2">
    <source>
        <dbReference type="Proteomes" id="UP000296706"/>
    </source>
</evidence>